<proteinExistence type="predicted"/>
<sequence>MSLDNLRIIRIQSLSVSEHHRNFGLNSPETEGRATCKYEKAEEQHCLLVQPKWRVWICLCKVCTYSKRDAEDKLIELVGGFNLHHPKLI</sequence>
<dbReference type="AlphaFoldDB" id="A0A5E6R2A0"/>
<gene>
    <name evidence="1" type="ORF">PS631_01326</name>
</gene>
<evidence type="ECO:0000313" key="2">
    <source>
        <dbReference type="Proteomes" id="UP000399692"/>
    </source>
</evidence>
<evidence type="ECO:0000313" key="1">
    <source>
        <dbReference type="EMBL" id="VVM61733.1"/>
    </source>
</evidence>
<name>A0A5E6R2A0_PSEFL</name>
<protein>
    <submittedName>
        <fullName evidence="1">Uncharacterized protein</fullName>
    </submittedName>
</protein>
<accession>A0A5E6R2A0</accession>
<dbReference type="EMBL" id="CABVHF010000002">
    <property type="protein sequence ID" value="VVM61733.1"/>
    <property type="molecule type" value="Genomic_DNA"/>
</dbReference>
<dbReference type="Proteomes" id="UP000399692">
    <property type="component" value="Unassembled WGS sequence"/>
</dbReference>
<reference evidence="1 2" key="1">
    <citation type="submission" date="2019-09" db="EMBL/GenBank/DDBJ databases">
        <authorList>
            <person name="Chandra G."/>
            <person name="Truman W A."/>
        </authorList>
    </citation>
    <scope>NUCLEOTIDE SEQUENCE [LARGE SCALE GENOMIC DNA]</scope>
    <source>
        <strain evidence="1">PS631</strain>
    </source>
</reference>
<organism evidence="1 2">
    <name type="scientific">Pseudomonas fluorescens</name>
    <dbReference type="NCBI Taxonomy" id="294"/>
    <lineage>
        <taxon>Bacteria</taxon>
        <taxon>Pseudomonadati</taxon>
        <taxon>Pseudomonadota</taxon>
        <taxon>Gammaproteobacteria</taxon>
        <taxon>Pseudomonadales</taxon>
        <taxon>Pseudomonadaceae</taxon>
        <taxon>Pseudomonas</taxon>
    </lineage>
</organism>